<feature type="compositionally biased region" description="Basic and acidic residues" evidence="1">
    <location>
        <begin position="171"/>
        <end position="186"/>
    </location>
</feature>
<accession>A0ABD2BQZ8</accession>
<dbReference type="Proteomes" id="UP001607302">
    <property type="component" value="Unassembled WGS sequence"/>
</dbReference>
<protein>
    <submittedName>
        <fullName evidence="2">Uncharacterized protein</fullName>
    </submittedName>
</protein>
<gene>
    <name evidence="2" type="ORF">V1478_002839</name>
</gene>
<organism evidence="2 3">
    <name type="scientific">Vespula squamosa</name>
    <name type="common">Southern yellow jacket</name>
    <name type="synonym">Wasp</name>
    <dbReference type="NCBI Taxonomy" id="30214"/>
    <lineage>
        <taxon>Eukaryota</taxon>
        <taxon>Metazoa</taxon>
        <taxon>Ecdysozoa</taxon>
        <taxon>Arthropoda</taxon>
        <taxon>Hexapoda</taxon>
        <taxon>Insecta</taxon>
        <taxon>Pterygota</taxon>
        <taxon>Neoptera</taxon>
        <taxon>Endopterygota</taxon>
        <taxon>Hymenoptera</taxon>
        <taxon>Apocrita</taxon>
        <taxon>Aculeata</taxon>
        <taxon>Vespoidea</taxon>
        <taxon>Vespidae</taxon>
        <taxon>Vespinae</taxon>
        <taxon>Vespula</taxon>
    </lineage>
</organism>
<reference evidence="2 3" key="1">
    <citation type="journal article" date="2024" name="Ann. Entomol. Soc. Am.">
        <title>Genomic analyses of the southern and eastern yellowjacket wasps (Hymenoptera: Vespidae) reveal evolutionary signatures of social life.</title>
        <authorList>
            <person name="Catto M.A."/>
            <person name="Caine P.B."/>
            <person name="Orr S.E."/>
            <person name="Hunt B.G."/>
            <person name="Goodisman M.A.D."/>
        </authorList>
    </citation>
    <scope>NUCLEOTIDE SEQUENCE [LARGE SCALE GENOMIC DNA]</scope>
    <source>
        <strain evidence="2">233</strain>
        <tissue evidence="2">Head and thorax</tissue>
    </source>
</reference>
<feature type="compositionally biased region" description="Acidic residues" evidence="1">
    <location>
        <begin position="36"/>
        <end position="61"/>
    </location>
</feature>
<evidence type="ECO:0000313" key="2">
    <source>
        <dbReference type="EMBL" id="KAL2735199.1"/>
    </source>
</evidence>
<dbReference type="AlphaFoldDB" id="A0ABD2BQZ8"/>
<evidence type="ECO:0000256" key="1">
    <source>
        <dbReference type="SAM" id="MobiDB-lite"/>
    </source>
</evidence>
<feature type="region of interest" description="Disordered" evidence="1">
    <location>
        <begin position="138"/>
        <end position="186"/>
    </location>
</feature>
<feature type="compositionally biased region" description="Basic and acidic residues" evidence="1">
    <location>
        <begin position="16"/>
        <end position="30"/>
    </location>
</feature>
<feature type="compositionally biased region" description="Basic and acidic residues" evidence="1">
    <location>
        <begin position="151"/>
        <end position="163"/>
    </location>
</feature>
<feature type="region of interest" description="Disordered" evidence="1">
    <location>
        <begin position="1"/>
        <end position="66"/>
    </location>
</feature>
<comment type="caution">
    <text evidence="2">The sequence shown here is derived from an EMBL/GenBank/DDBJ whole genome shotgun (WGS) entry which is preliminary data.</text>
</comment>
<name>A0ABD2BQZ8_VESSQ</name>
<sequence length="186" mass="21105">MVEEDGVFEGDQCLTLDKRPARLSSREKSSPKIGDVEEEEEEEEKEEEEVEEEEEEEEDIGEIAKRSPRRFTTLRLPSDSPAGMNLLLEELKFTTGLIEQSTTFLAEVMSSSKGTCGLATRLRMITENTTTGGRIVMEGDGSRKRRRRKERRGEEKTVGECRRKATIRGRRGGEIVSKEDKKKHGP</sequence>
<keyword evidence="3" id="KW-1185">Reference proteome</keyword>
<evidence type="ECO:0000313" key="3">
    <source>
        <dbReference type="Proteomes" id="UP001607302"/>
    </source>
</evidence>
<proteinExistence type="predicted"/>
<feature type="non-terminal residue" evidence="2">
    <location>
        <position position="186"/>
    </location>
</feature>
<dbReference type="EMBL" id="JAUDFV010000064">
    <property type="protein sequence ID" value="KAL2735199.1"/>
    <property type="molecule type" value="Genomic_DNA"/>
</dbReference>